<evidence type="ECO:0000313" key="5">
    <source>
        <dbReference type="Proteomes" id="UP000473905"/>
    </source>
</evidence>
<comment type="caution">
    <text evidence="3">The sequence shown here is derived from an EMBL/GenBank/DDBJ whole genome shotgun (WGS) entry which is preliminary data.</text>
</comment>
<feature type="domain" description="D-glucuronyl C5-epimerase C-terminal" evidence="1">
    <location>
        <begin position="128"/>
        <end position="280"/>
    </location>
</feature>
<dbReference type="EMBL" id="VWFO01000034">
    <property type="protein sequence ID" value="KAA4661885.1"/>
    <property type="molecule type" value="Genomic_DNA"/>
</dbReference>
<dbReference type="Gene3D" id="1.50.10.20">
    <property type="match status" value="1"/>
</dbReference>
<evidence type="ECO:0000313" key="2">
    <source>
        <dbReference type="EMBL" id="KAA4089127.1"/>
    </source>
</evidence>
<dbReference type="InterPro" id="IPR010598">
    <property type="entry name" value="C5-epim_C"/>
</dbReference>
<proteinExistence type="predicted"/>
<dbReference type="GO" id="GO:0047464">
    <property type="term" value="F:heparosan-N-sulfate-glucuronate 5-epimerase activity"/>
    <property type="evidence" value="ECO:0007669"/>
    <property type="project" value="InterPro"/>
</dbReference>
<dbReference type="Pfam" id="PF06662">
    <property type="entry name" value="C5-epim_C"/>
    <property type="match status" value="1"/>
</dbReference>
<dbReference type="PANTHER" id="PTHR13174">
    <property type="entry name" value="D-GLUCURONYL C5-EPIMERASE"/>
    <property type="match status" value="1"/>
</dbReference>
<dbReference type="GO" id="GO:0015012">
    <property type="term" value="P:heparan sulfate proteoglycan biosynthetic process"/>
    <property type="evidence" value="ECO:0007669"/>
    <property type="project" value="InterPro"/>
</dbReference>
<gene>
    <name evidence="3" type="ORF">F3B98_21270</name>
    <name evidence="2" type="ORF">F3D66_28355</name>
</gene>
<evidence type="ECO:0000259" key="1">
    <source>
        <dbReference type="Pfam" id="PF06662"/>
    </source>
</evidence>
<keyword evidence="5" id="KW-1185">Reference proteome</keyword>
<dbReference type="EMBL" id="VWKB01000061">
    <property type="protein sequence ID" value="KAA4089127.1"/>
    <property type="molecule type" value="Genomic_DNA"/>
</dbReference>
<evidence type="ECO:0000313" key="4">
    <source>
        <dbReference type="Proteomes" id="UP000435985"/>
    </source>
</evidence>
<dbReference type="AlphaFoldDB" id="A0A5M5E630"/>
<dbReference type="InterPro" id="IPR039721">
    <property type="entry name" value="C5-epimerase"/>
</dbReference>
<dbReference type="InterPro" id="IPR008928">
    <property type="entry name" value="6-hairpin_glycosidase_sf"/>
</dbReference>
<sequence>MALSMYQIKRWYLMLTGKSVWHVNQDIGKCFAKGEVRGYYNNMTEKVMKIPELLDGDELPKLNLEGGKFTYFPVAIFQYGFGCYDLYLQTKDKRYDCKFMQCVEWTLVQQDDEGRWNNFSHYCPDTPYGAMAQGEGASLLVRAYIHTHDQQYLDAAKKAIDFMLLPLEDGGTTKYEGDDAFLMEYTFKGVVMNGFIFAWWGLYDYVLATGDKGKYKEALERTQNTLINILPQFENSYWSMYSFDGLIASPFYHNLHVAQMQAMYQLTGESIFDEYAKRWAREQKNPFCKGLAFVKKSIQKILE</sequence>
<accession>A0A5M5E630</accession>
<evidence type="ECO:0000313" key="3">
    <source>
        <dbReference type="EMBL" id="KAA4661885.1"/>
    </source>
</evidence>
<dbReference type="Proteomes" id="UP000473905">
    <property type="component" value="Unassembled WGS sequence"/>
</dbReference>
<protein>
    <submittedName>
        <fullName evidence="3">Thioredoxin</fullName>
    </submittedName>
</protein>
<dbReference type="Proteomes" id="UP000435985">
    <property type="component" value="Unassembled WGS sequence"/>
</dbReference>
<reference evidence="4 5" key="1">
    <citation type="journal article" date="2019" name="Nat. Med.">
        <title>A library of human gut bacterial isolates paired with longitudinal multiomics data enables mechanistic microbiome research.</title>
        <authorList>
            <person name="Poyet M."/>
            <person name="Groussin M."/>
            <person name="Gibbons S.M."/>
            <person name="Avila-Pacheco J."/>
            <person name="Jiang X."/>
            <person name="Kearney S.M."/>
            <person name="Perrotta A.R."/>
            <person name="Berdy B."/>
            <person name="Zhao S."/>
            <person name="Lieberman T.D."/>
            <person name="Swanson P.K."/>
            <person name="Smith M."/>
            <person name="Roesemann S."/>
            <person name="Alexander J.E."/>
            <person name="Rich S.A."/>
            <person name="Livny J."/>
            <person name="Vlamakis H."/>
            <person name="Clish C."/>
            <person name="Bullock K."/>
            <person name="Deik A."/>
            <person name="Scott J."/>
            <person name="Pierce K.A."/>
            <person name="Xavier R.J."/>
            <person name="Alm E.J."/>
        </authorList>
    </citation>
    <scope>NUCLEOTIDE SEQUENCE [LARGE SCALE GENOMIC DNA]</scope>
    <source>
        <strain evidence="2 5">BIOML-A134</strain>
        <strain evidence="3 4">BIOML-A14</strain>
    </source>
</reference>
<dbReference type="SUPFAM" id="SSF48208">
    <property type="entry name" value="Six-hairpin glycosidases"/>
    <property type="match status" value="1"/>
</dbReference>
<organism evidence="3 4">
    <name type="scientific">Bacteroides ovatus</name>
    <dbReference type="NCBI Taxonomy" id="28116"/>
    <lineage>
        <taxon>Bacteria</taxon>
        <taxon>Pseudomonadati</taxon>
        <taxon>Bacteroidota</taxon>
        <taxon>Bacteroidia</taxon>
        <taxon>Bacteroidales</taxon>
        <taxon>Bacteroidaceae</taxon>
        <taxon>Bacteroides</taxon>
    </lineage>
</organism>
<dbReference type="PANTHER" id="PTHR13174:SF3">
    <property type="entry name" value="D-GLUCURONYL C5-EPIMERASE"/>
    <property type="match status" value="1"/>
</dbReference>
<dbReference type="GO" id="GO:0005975">
    <property type="term" value="P:carbohydrate metabolic process"/>
    <property type="evidence" value="ECO:0007669"/>
    <property type="project" value="InterPro"/>
</dbReference>
<name>A0A5M5E630_BACOV</name>